<reference evidence="1 2" key="1">
    <citation type="submission" date="2014-04" db="EMBL/GenBank/DDBJ databases">
        <authorList>
            <consortium name="DOE Joint Genome Institute"/>
            <person name="Kuo A."/>
            <person name="Kohler A."/>
            <person name="Jargeat P."/>
            <person name="Nagy L.G."/>
            <person name="Floudas D."/>
            <person name="Copeland A."/>
            <person name="Barry K.W."/>
            <person name="Cichocki N."/>
            <person name="Veneault-Fourrey C."/>
            <person name="LaButti K."/>
            <person name="Lindquist E.A."/>
            <person name="Lipzen A."/>
            <person name="Lundell T."/>
            <person name="Morin E."/>
            <person name="Murat C."/>
            <person name="Sun H."/>
            <person name="Tunlid A."/>
            <person name="Henrissat B."/>
            <person name="Grigoriev I.V."/>
            <person name="Hibbett D.S."/>
            <person name="Martin F."/>
            <person name="Nordberg H.P."/>
            <person name="Cantor M.N."/>
            <person name="Hua S.X."/>
        </authorList>
    </citation>
    <scope>NUCLEOTIDE SEQUENCE [LARGE SCALE GENOMIC DNA]</scope>
    <source>
        <strain evidence="1 2">Ve08.2h10</strain>
    </source>
</reference>
<keyword evidence="2" id="KW-1185">Reference proteome</keyword>
<dbReference type="AlphaFoldDB" id="A0A0D0E930"/>
<dbReference type="EMBL" id="KN824871">
    <property type="protein sequence ID" value="KIK99074.1"/>
    <property type="molecule type" value="Genomic_DNA"/>
</dbReference>
<evidence type="ECO:0000313" key="2">
    <source>
        <dbReference type="Proteomes" id="UP000054538"/>
    </source>
</evidence>
<dbReference type="InParanoid" id="A0A0D0E930"/>
<proteinExistence type="predicted"/>
<dbReference type="Proteomes" id="UP000054538">
    <property type="component" value="Unassembled WGS sequence"/>
</dbReference>
<protein>
    <submittedName>
        <fullName evidence="1">Uncharacterized protein</fullName>
    </submittedName>
</protein>
<evidence type="ECO:0000313" key="1">
    <source>
        <dbReference type="EMBL" id="KIK99074.1"/>
    </source>
</evidence>
<organism evidence="1 2">
    <name type="scientific">Paxillus rubicundulus Ve08.2h10</name>
    <dbReference type="NCBI Taxonomy" id="930991"/>
    <lineage>
        <taxon>Eukaryota</taxon>
        <taxon>Fungi</taxon>
        <taxon>Dikarya</taxon>
        <taxon>Basidiomycota</taxon>
        <taxon>Agaricomycotina</taxon>
        <taxon>Agaricomycetes</taxon>
        <taxon>Agaricomycetidae</taxon>
        <taxon>Boletales</taxon>
        <taxon>Paxilineae</taxon>
        <taxon>Paxillaceae</taxon>
        <taxon>Paxillus</taxon>
    </lineage>
</organism>
<dbReference type="OrthoDB" id="3344950at2759"/>
<accession>A0A0D0E930</accession>
<sequence>MASVEQVHLNEPHTPNHNAIGAFNHVLPQIKHEIVRSRKEWDKHQPKMWSRAAGLSDEQLVGFSIEDHLVQVRSGVVSYGTVIFGKIRVPDVSDDVGDGYIHVRIHDPPNRGKEDVMFHSILTLEGEKDADGHPRLWRAIQPQDYPLEFFNE</sequence>
<gene>
    <name evidence="1" type="ORF">PAXRUDRAFT_30756</name>
</gene>
<reference evidence="2" key="2">
    <citation type="submission" date="2015-01" db="EMBL/GenBank/DDBJ databases">
        <title>Evolutionary Origins and Diversification of the Mycorrhizal Mutualists.</title>
        <authorList>
            <consortium name="DOE Joint Genome Institute"/>
            <consortium name="Mycorrhizal Genomics Consortium"/>
            <person name="Kohler A."/>
            <person name="Kuo A."/>
            <person name="Nagy L.G."/>
            <person name="Floudas D."/>
            <person name="Copeland A."/>
            <person name="Barry K.W."/>
            <person name="Cichocki N."/>
            <person name="Veneault-Fourrey C."/>
            <person name="LaButti K."/>
            <person name="Lindquist E.A."/>
            <person name="Lipzen A."/>
            <person name="Lundell T."/>
            <person name="Morin E."/>
            <person name="Murat C."/>
            <person name="Riley R."/>
            <person name="Ohm R."/>
            <person name="Sun H."/>
            <person name="Tunlid A."/>
            <person name="Henrissat B."/>
            <person name="Grigoriev I.V."/>
            <person name="Hibbett D.S."/>
            <person name="Martin F."/>
        </authorList>
    </citation>
    <scope>NUCLEOTIDE SEQUENCE [LARGE SCALE GENOMIC DNA]</scope>
    <source>
        <strain evidence="2">Ve08.2h10</strain>
    </source>
</reference>
<dbReference type="HOGENOM" id="CLU_119592_0_0_1"/>
<name>A0A0D0E930_9AGAM</name>